<dbReference type="Proteomes" id="UP001143545">
    <property type="component" value="Unassembled WGS sequence"/>
</dbReference>
<evidence type="ECO:0000313" key="1">
    <source>
        <dbReference type="EMBL" id="GLB51569.1"/>
    </source>
</evidence>
<sequence length="166" mass="18492">MKKLSVLITVCVLLLSTVGCGIYSFTGISTNAKSFQVNFFQNVAPIIEPGLDRNFTVALQDLIVNQTSLELKNDNAELIYEGEIVEYSVTPMSATASQTASQNRLTIGVNVRFTNTLDAEKDFEKKFSFYYDFDADTQVNSIKSAAFDEIFERITQDIVNASLADW</sequence>
<keyword evidence="2" id="KW-1185">Reference proteome</keyword>
<dbReference type="PROSITE" id="PS51257">
    <property type="entry name" value="PROKAR_LIPOPROTEIN"/>
    <property type="match status" value="1"/>
</dbReference>
<dbReference type="RefSeq" id="WP_281752235.1">
    <property type="nucleotide sequence ID" value="NZ_BRVP01000003.1"/>
</dbReference>
<proteinExistence type="predicted"/>
<comment type="caution">
    <text evidence="1">The sequence shown here is derived from an EMBL/GenBank/DDBJ whole genome shotgun (WGS) entry which is preliminary data.</text>
</comment>
<reference evidence="1" key="1">
    <citation type="submission" date="2022-07" db="EMBL/GenBank/DDBJ databases">
        <title>Taxonomy of Novel Oxalotrophic and Methylotrophic Bacteria.</title>
        <authorList>
            <person name="Sahin N."/>
            <person name="Tani A."/>
        </authorList>
    </citation>
    <scope>NUCLEOTIDE SEQUENCE</scope>
    <source>
        <strain evidence="1">AM327</strain>
    </source>
</reference>
<evidence type="ECO:0000313" key="2">
    <source>
        <dbReference type="Proteomes" id="UP001143545"/>
    </source>
</evidence>
<dbReference type="AlphaFoldDB" id="A0A9W6B5B4"/>
<dbReference type="GO" id="GO:0043165">
    <property type="term" value="P:Gram-negative-bacterium-type cell outer membrane assembly"/>
    <property type="evidence" value="ECO:0007669"/>
    <property type="project" value="InterPro"/>
</dbReference>
<organism evidence="1 2">
    <name type="scientific">Neptunitalea chrysea</name>
    <dbReference type="NCBI Taxonomy" id="1647581"/>
    <lineage>
        <taxon>Bacteria</taxon>
        <taxon>Pseudomonadati</taxon>
        <taxon>Bacteroidota</taxon>
        <taxon>Flavobacteriia</taxon>
        <taxon>Flavobacteriales</taxon>
        <taxon>Flavobacteriaceae</taxon>
        <taxon>Neptunitalea</taxon>
    </lineage>
</organism>
<dbReference type="InterPro" id="IPR007485">
    <property type="entry name" value="LPS_assembly_LptE"/>
</dbReference>
<evidence type="ECO:0008006" key="3">
    <source>
        <dbReference type="Google" id="ProtNLM"/>
    </source>
</evidence>
<dbReference type="EMBL" id="BRVP01000003">
    <property type="protein sequence ID" value="GLB51569.1"/>
    <property type="molecule type" value="Genomic_DNA"/>
</dbReference>
<gene>
    <name evidence="1" type="ORF">NBRC110019_06080</name>
</gene>
<name>A0A9W6B5B4_9FLAO</name>
<dbReference type="GO" id="GO:0019867">
    <property type="term" value="C:outer membrane"/>
    <property type="evidence" value="ECO:0007669"/>
    <property type="project" value="InterPro"/>
</dbReference>
<protein>
    <recommendedName>
        <fullName evidence="3">Lipopolysaccharide-assembly</fullName>
    </recommendedName>
</protein>
<dbReference type="Pfam" id="PF04390">
    <property type="entry name" value="LptE"/>
    <property type="match status" value="1"/>
</dbReference>
<accession>A0A9W6B5B4</accession>